<evidence type="ECO:0000256" key="4">
    <source>
        <dbReference type="ARBA" id="ARBA00022553"/>
    </source>
</evidence>
<evidence type="ECO:0000313" key="11">
    <source>
        <dbReference type="Proteomes" id="UP000886611"/>
    </source>
</evidence>
<dbReference type="GO" id="GO:0005856">
    <property type="term" value="C:cytoskeleton"/>
    <property type="evidence" value="ECO:0007669"/>
    <property type="project" value="UniProtKB-SubCell"/>
</dbReference>
<dbReference type="PANTHER" id="PTHR13924">
    <property type="entry name" value="TRANSFORMING ACIDIC COILED-COIL CONTAINING PROTEIN 1/2"/>
    <property type="match status" value="1"/>
</dbReference>
<feature type="coiled-coil region" evidence="7">
    <location>
        <begin position="613"/>
        <end position="640"/>
    </location>
</feature>
<sequence length="677" mass="75373">MSSFDLPLENQSVEATDAVNLSNDSSNIVHANNETAHLCEITTEIDILPASNITLGTSPDISCNVPQEVIGEELDGQEITHPEKVQFSGTNVKIPCSLSDTFENVPLLTSPNALCLPLSTKELAHFSPFTMPLSDAREDSESHTNMSFASSSNNNKSSPSSFCSPIKTKESTDFDDIFFAVQDFIPVTDIFSPEAHDKPSSPLKPTFNISALPADENSTGQPFSSFLATEEESECVTEATPDGSASSKDISVISGEENICLTDTSPVAFSLTSFDEPSKTVIESATEAIKSVNLTSDLISSSEKSITVSFYPSIQQENLLSAQKQALYLNLHPKDSPSKASPVMTYDPPSICSGAENEEALNTFETKSSYAEEHLLSSCELSKQSENSLSSPLSESGKTDLVLLGEATDLNDDLINRMSQKREDSGELVYLESDLDQTTPSPFTHKLQQMDTSMADDILFTKLMLYPSSEKEETKSEEQEDLNSALEIARKKIVAKEREVIEWERKYEESRTEVDEMRKIVAEYEKTIAQMIENEQQEKSFSHHTIQQLILEKEQALSDLNSVEKSLAELFRRYEKMKQVLDDFRKNEDILKKCAQEYLTRVKKEEQRYHALKIHAEEKLEKANAEIAQVRAKSKQEQAAYQASLRKEQMRVDSLERTLEQKVTCGGQKAIISTAHF</sequence>
<evidence type="ECO:0000256" key="1">
    <source>
        <dbReference type="ARBA" id="ARBA00004245"/>
    </source>
</evidence>
<feature type="coiled-coil region" evidence="7">
    <location>
        <begin position="479"/>
        <end position="587"/>
    </location>
</feature>
<dbReference type="Pfam" id="PF05010">
    <property type="entry name" value="TACC_C"/>
    <property type="match status" value="1"/>
</dbReference>
<dbReference type="FunFam" id="1.20.5.1700:FF:000008">
    <property type="entry name" value="transforming acidic coiled-coil-containing protein 2 isoform X2"/>
    <property type="match status" value="1"/>
</dbReference>
<name>A0A8X8BQD8_POLSE</name>
<evidence type="ECO:0000256" key="3">
    <source>
        <dbReference type="ARBA" id="ARBA00022490"/>
    </source>
</evidence>
<evidence type="ECO:0000256" key="2">
    <source>
        <dbReference type="ARBA" id="ARBA00009423"/>
    </source>
</evidence>
<dbReference type="Gene3D" id="1.20.5.1700">
    <property type="match status" value="1"/>
</dbReference>
<evidence type="ECO:0000256" key="6">
    <source>
        <dbReference type="ARBA" id="ARBA00023212"/>
    </source>
</evidence>
<proteinExistence type="inferred from homology"/>
<dbReference type="GO" id="GO:0021987">
    <property type="term" value="P:cerebral cortex development"/>
    <property type="evidence" value="ECO:0007669"/>
    <property type="project" value="TreeGrafter"/>
</dbReference>
<dbReference type="AlphaFoldDB" id="A0A8X8BQD8"/>
<keyword evidence="5 7" id="KW-0175">Coiled coil</keyword>
<dbReference type="GO" id="GO:0007097">
    <property type="term" value="P:nuclear migration"/>
    <property type="evidence" value="ECO:0007669"/>
    <property type="project" value="TreeGrafter"/>
</dbReference>
<keyword evidence="11" id="KW-1185">Reference proteome</keyword>
<protein>
    <submittedName>
        <fullName evidence="10">TACC2 protein</fullName>
    </submittedName>
</protein>
<comment type="similarity">
    <text evidence="2">Belongs to the TACC family.</text>
</comment>
<keyword evidence="6" id="KW-0206">Cytoskeleton</keyword>
<feature type="non-terminal residue" evidence="10">
    <location>
        <position position="677"/>
    </location>
</feature>
<feature type="non-terminal residue" evidence="10">
    <location>
        <position position="1"/>
    </location>
</feature>
<evidence type="ECO:0000313" key="10">
    <source>
        <dbReference type="EMBL" id="KAG2462702.1"/>
    </source>
</evidence>
<dbReference type="InterPro" id="IPR007707">
    <property type="entry name" value="TACC_C"/>
</dbReference>
<accession>A0A8X8BQD8</accession>
<dbReference type="GO" id="GO:0007052">
    <property type="term" value="P:mitotic spindle organization"/>
    <property type="evidence" value="ECO:0007669"/>
    <property type="project" value="InterPro"/>
</dbReference>
<feature type="region of interest" description="Disordered" evidence="8">
    <location>
        <begin position="135"/>
        <end position="164"/>
    </location>
</feature>
<keyword evidence="3" id="KW-0963">Cytoplasm</keyword>
<dbReference type="Proteomes" id="UP000886611">
    <property type="component" value="Unassembled WGS sequence"/>
</dbReference>
<keyword evidence="4" id="KW-0597">Phosphoprotein</keyword>
<feature type="domain" description="Transforming acidic coiled-coil-containing protein C-terminal" evidence="9">
    <location>
        <begin position="478"/>
        <end position="663"/>
    </location>
</feature>
<evidence type="ECO:0000256" key="5">
    <source>
        <dbReference type="ARBA" id="ARBA00023054"/>
    </source>
</evidence>
<dbReference type="EMBL" id="JAATIS010004040">
    <property type="protein sequence ID" value="KAG2462702.1"/>
    <property type="molecule type" value="Genomic_DNA"/>
</dbReference>
<comment type="subcellular location">
    <subcellularLocation>
        <location evidence="1">Cytoplasm</location>
        <location evidence="1">Cytoskeleton</location>
    </subcellularLocation>
</comment>
<dbReference type="PANTHER" id="PTHR13924:SF11">
    <property type="entry name" value="TRANSFORMING ACIDIC COILED-COIL-CONTAINING PROTEIN 2"/>
    <property type="match status" value="1"/>
</dbReference>
<organism evidence="10 11">
    <name type="scientific">Polypterus senegalus</name>
    <name type="common">Senegal bichir</name>
    <dbReference type="NCBI Taxonomy" id="55291"/>
    <lineage>
        <taxon>Eukaryota</taxon>
        <taxon>Metazoa</taxon>
        <taxon>Chordata</taxon>
        <taxon>Craniata</taxon>
        <taxon>Vertebrata</taxon>
        <taxon>Euteleostomi</taxon>
        <taxon>Actinopterygii</taxon>
        <taxon>Polypteriformes</taxon>
        <taxon>Polypteridae</taxon>
        <taxon>Polypterus</taxon>
    </lineage>
</organism>
<reference evidence="10 11" key="1">
    <citation type="journal article" date="2021" name="Cell">
        <title>Tracing the genetic footprints of vertebrate landing in non-teleost ray-finned fishes.</title>
        <authorList>
            <person name="Bi X."/>
            <person name="Wang K."/>
            <person name="Yang L."/>
            <person name="Pan H."/>
            <person name="Jiang H."/>
            <person name="Wei Q."/>
            <person name="Fang M."/>
            <person name="Yu H."/>
            <person name="Zhu C."/>
            <person name="Cai Y."/>
            <person name="He Y."/>
            <person name="Gan X."/>
            <person name="Zeng H."/>
            <person name="Yu D."/>
            <person name="Zhu Y."/>
            <person name="Jiang H."/>
            <person name="Qiu Q."/>
            <person name="Yang H."/>
            <person name="Zhang Y.E."/>
            <person name="Wang W."/>
            <person name="Zhu M."/>
            <person name="He S."/>
            <person name="Zhang G."/>
        </authorList>
    </citation>
    <scope>NUCLEOTIDE SEQUENCE [LARGE SCALE GENOMIC DNA]</scope>
    <source>
        <strain evidence="10">Bchr_013</strain>
    </source>
</reference>
<evidence type="ECO:0000259" key="9">
    <source>
        <dbReference type="Pfam" id="PF05010"/>
    </source>
</evidence>
<feature type="compositionally biased region" description="Low complexity" evidence="8">
    <location>
        <begin position="145"/>
        <end position="164"/>
    </location>
</feature>
<comment type="caution">
    <text evidence="10">The sequence shown here is derived from an EMBL/GenBank/DDBJ whole genome shotgun (WGS) entry which is preliminary data.</text>
</comment>
<gene>
    <name evidence="10" type="primary">Tacc2</name>
    <name evidence="10" type="ORF">GTO96_0000656</name>
</gene>
<evidence type="ECO:0000256" key="8">
    <source>
        <dbReference type="SAM" id="MobiDB-lite"/>
    </source>
</evidence>
<dbReference type="GO" id="GO:0005737">
    <property type="term" value="C:cytoplasm"/>
    <property type="evidence" value="ECO:0007669"/>
    <property type="project" value="TreeGrafter"/>
</dbReference>
<dbReference type="InterPro" id="IPR039915">
    <property type="entry name" value="TACC"/>
</dbReference>
<evidence type="ECO:0000256" key="7">
    <source>
        <dbReference type="SAM" id="Coils"/>
    </source>
</evidence>